<protein>
    <submittedName>
        <fullName evidence="3">Amine oxidase</fullName>
    </submittedName>
</protein>
<keyword evidence="4" id="KW-1185">Reference proteome</keyword>
<evidence type="ECO:0000313" key="2">
    <source>
        <dbReference type="EMBL" id="OOO61780.1"/>
    </source>
</evidence>
<dbReference type="SUPFAM" id="SSF51905">
    <property type="entry name" value="FAD/NAD(P)-binding domain"/>
    <property type="match status" value="1"/>
</dbReference>
<dbReference type="Pfam" id="PF01593">
    <property type="entry name" value="Amino_oxidase"/>
    <property type="match status" value="1"/>
</dbReference>
<dbReference type="STRING" id="1962263.BS637_10455"/>
<gene>
    <name evidence="2" type="ORF">BS637_10455</name>
    <name evidence="3" type="ORF">BS638_05380</name>
</gene>
<dbReference type="InterPro" id="IPR050281">
    <property type="entry name" value="Flavin_monoamine_oxidase"/>
</dbReference>
<accession>A0A1S9IBT1</accession>
<feature type="domain" description="Amine oxidase" evidence="1">
    <location>
        <begin position="49"/>
        <end position="545"/>
    </location>
</feature>
<dbReference type="Gene3D" id="3.90.660.10">
    <property type="match status" value="1"/>
</dbReference>
<sequence length="555" mass="64359">MLKSVLEEVDRIEDYNNIRELLSPKKEITDIIPPGKGKGTKIGIIGGGVAGLSSAFELRKLGFDITIFEKQKKRIGGRIYSYYFDRDRNLYGELGAMRIPVSHETTWHYIDIFGLETRPFVQENENAIIYIRNKRVRNDPYGRNVMKKIYPEFNLSTFEKKIPWQEILSYALESELYNLDSSTRKELLQIKKEYSPKIKELGAISTRKIMKSKGLSEGAIELLSYLAPAVGYVYYGSYIENLQEQYSVNDYYRYYIKGGLSKLPVSFYNSLISKNPKEYKSISNSKLGKVKWMNGRTVTGIYKIDEKNKVRIKYREEKTLETYCKDFDYIICAIPFSSLRSVEVYPKFTPEKMQAIKELGYESAQKTILLCNNSFWEEGNKNERIIGGSSRTDLIISSIWYPNYSIRQNINTGKNIKKHKNYKLQDSAGVLLASYNLNLDAIRLGNIDEKIRVELIKRQIEKVHDLPKGYLDSIVESYETIQWDNEQGFYGGITHYREEQQNLFAYASEQSEYDDRVYFAGEHISQTHGWIQGALSTGMEAANKIAEHYKYKLNK</sequence>
<reference evidence="3 5" key="2">
    <citation type="submission" date="2016-12" db="EMBL/GenBank/DDBJ databases">
        <title>Clostridium tepidum sp. nov., a close relative of Clostridium sporogenes and Clostridium botulinum Group I.</title>
        <authorList>
            <person name="Dobritsa A.P."/>
            <person name="Kutumbaka K.K."/>
            <person name="Werner K."/>
            <person name="Wiedmann M."/>
            <person name="Asmus A."/>
            <person name="Samadpour M."/>
        </authorList>
    </citation>
    <scope>NUCLEOTIDE SEQUENCE [LARGE SCALE GENOMIC DNA]</scope>
    <source>
        <strain evidence="3 5">IEH 97212</strain>
    </source>
</reference>
<reference evidence="2 4" key="1">
    <citation type="submission" date="2016-12" db="EMBL/GenBank/DDBJ databases">
        <title>Clostridium tepidum sp. nov., a close relative of Clostridium sporogenes and Clostridium botulinum Group I.</title>
        <authorList>
            <person name="Dobritsa A.P."/>
            <person name="Kutumbaka K."/>
            <person name="Werner K."/>
            <person name="Samadpour M."/>
        </authorList>
    </citation>
    <scope>NUCLEOTIDE SEQUENCE [LARGE SCALE GENOMIC DNA]</scope>
    <source>
        <strain evidence="2 4">PE</strain>
    </source>
</reference>
<organism evidence="3 5">
    <name type="scientific">Clostridium tepidum</name>
    <dbReference type="NCBI Taxonomy" id="1962263"/>
    <lineage>
        <taxon>Bacteria</taxon>
        <taxon>Bacillati</taxon>
        <taxon>Bacillota</taxon>
        <taxon>Clostridia</taxon>
        <taxon>Eubacteriales</taxon>
        <taxon>Clostridiaceae</taxon>
        <taxon>Clostridium</taxon>
    </lineage>
</organism>
<dbReference type="InterPro" id="IPR036188">
    <property type="entry name" value="FAD/NAD-bd_sf"/>
</dbReference>
<dbReference type="Proteomes" id="UP000190206">
    <property type="component" value="Unassembled WGS sequence"/>
</dbReference>
<dbReference type="Proteomes" id="UP000190256">
    <property type="component" value="Unassembled WGS sequence"/>
</dbReference>
<evidence type="ECO:0000313" key="3">
    <source>
        <dbReference type="EMBL" id="OOO67678.1"/>
    </source>
</evidence>
<dbReference type="InterPro" id="IPR002937">
    <property type="entry name" value="Amino_oxidase"/>
</dbReference>
<dbReference type="SUPFAM" id="SSF54373">
    <property type="entry name" value="FAD-linked reductases, C-terminal domain"/>
    <property type="match status" value="1"/>
</dbReference>
<dbReference type="GO" id="GO:0016491">
    <property type="term" value="F:oxidoreductase activity"/>
    <property type="evidence" value="ECO:0007669"/>
    <property type="project" value="InterPro"/>
</dbReference>
<dbReference type="Gene3D" id="3.50.50.60">
    <property type="entry name" value="FAD/NAD(P)-binding domain"/>
    <property type="match status" value="1"/>
</dbReference>
<dbReference type="AlphaFoldDB" id="A0A1S9IBT1"/>
<dbReference type="Gene3D" id="1.20.1440.240">
    <property type="match status" value="1"/>
</dbReference>
<evidence type="ECO:0000313" key="4">
    <source>
        <dbReference type="Proteomes" id="UP000190206"/>
    </source>
</evidence>
<proteinExistence type="predicted"/>
<evidence type="ECO:0000313" key="5">
    <source>
        <dbReference type="Proteomes" id="UP000190256"/>
    </source>
</evidence>
<dbReference type="PANTHER" id="PTHR10742:SF410">
    <property type="entry name" value="LYSINE-SPECIFIC HISTONE DEMETHYLASE 2"/>
    <property type="match status" value="1"/>
</dbReference>
<dbReference type="EMBL" id="MRAD01000010">
    <property type="protein sequence ID" value="OOO61780.1"/>
    <property type="molecule type" value="Genomic_DNA"/>
</dbReference>
<dbReference type="PANTHER" id="PTHR10742">
    <property type="entry name" value="FLAVIN MONOAMINE OXIDASE"/>
    <property type="match status" value="1"/>
</dbReference>
<name>A0A1S9IBT1_9CLOT</name>
<evidence type="ECO:0000259" key="1">
    <source>
        <dbReference type="Pfam" id="PF01593"/>
    </source>
</evidence>
<dbReference type="EMBL" id="MRAE01000009">
    <property type="protein sequence ID" value="OOO67678.1"/>
    <property type="molecule type" value="Genomic_DNA"/>
</dbReference>
<comment type="caution">
    <text evidence="3">The sequence shown here is derived from an EMBL/GenBank/DDBJ whole genome shotgun (WGS) entry which is preliminary data.</text>
</comment>